<keyword evidence="3" id="KW-1185">Reference proteome</keyword>
<reference evidence="2 3" key="1">
    <citation type="submission" date="2020-02" db="EMBL/GenBank/DDBJ databases">
        <title>Whole-genome analyses of novel actinobacteria.</title>
        <authorList>
            <person name="Sahin N."/>
            <person name="Tatar D."/>
        </authorList>
    </citation>
    <scope>NUCLEOTIDE SEQUENCE [LARGE SCALE GENOMIC DNA]</scope>
    <source>
        <strain evidence="2 3">SB3404</strain>
    </source>
</reference>
<name>A0A6G4X0X6_9ACTN</name>
<accession>A0A6G4X0X6</accession>
<organism evidence="2 3">
    <name type="scientific">Streptomyces boncukensis</name>
    <dbReference type="NCBI Taxonomy" id="2711219"/>
    <lineage>
        <taxon>Bacteria</taxon>
        <taxon>Bacillati</taxon>
        <taxon>Actinomycetota</taxon>
        <taxon>Actinomycetes</taxon>
        <taxon>Kitasatosporales</taxon>
        <taxon>Streptomycetaceae</taxon>
        <taxon>Streptomyces</taxon>
    </lineage>
</organism>
<sequence length="709" mass="76063">MLIPWTSALVAAAAPAPAVDVADDGTWTGVITLVNEWSADGRMLELGDDDTIDVRPLPLPVTVQYVTGRGHDGATVGLMTLDEVWRDDSRVMGRGRIDLDDAEGAALARKIRGGFFRFVSADIDKADGRMVCVGEDGAPMDDCEPGEDTETGELYTQWRIMGAALLAHPAFPEASIGMADQPAPAPAAEDDDGQNDEDDPRCVRPGPDGSWVPADCDEDDAVPANDAGDGPADSPADAGIESAALAVDTDLPWASRDRDWDGSAAADRVEEWATPEGAESFDPARMRRAFLVVDGAPDLKGSYKFGVADIVNGELRLVWDGVTTAYAALQGARSEPNISAEQRRSALRQVQALYRAAADEFDDPAIRELPGAEDDGAAVTAAAFRHDGWLPPTEWFRGPELDDLQPVTVDDDGRVRGYLAAWGVEHRSYPGRAVTPPRSASGYALFNSRPVATSEGLVDVGLITMGTGHAALGLDRRAAAAHYDDTGTMAAIVRAGEDARGIWLAGAVLPDLTDEQRLRLSLSRFSGDWRQEGAGLELVAALAVNTEGFPVPTRRRTEQGDYALVAAGALPAFGDAAGLGIRDLADAVLAEQERRARLKSRAASAAGVLRQVRVKLAARRARSPRAVALATTTREDDADTADSDGFQNNLEEYWKRGPGAARIRWGTPGDWTRCHRHLTRHVGDERARRICAQWHHDVTGLWPGDRRNP</sequence>
<dbReference type="AlphaFoldDB" id="A0A6G4X0X6"/>
<protein>
    <submittedName>
        <fullName evidence="2">Uncharacterized protein</fullName>
    </submittedName>
</protein>
<proteinExistence type="predicted"/>
<gene>
    <name evidence="2" type="ORF">G5C65_19540</name>
</gene>
<feature type="region of interest" description="Disordered" evidence="1">
    <location>
        <begin position="176"/>
        <end position="237"/>
    </location>
</feature>
<evidence type="ECO:0000313" key="3">
    <source>
        <dbReference type="Proteomes" id="UP000477722"/>
    </source>
</evidence>
<evidence type="ECO:0000313" key="2">
    <source>
        <dbReference type="EMBL" id="NGO70507.1"/>
    </source>
</evidence>
<feature type="compositionally biased region" description="Low complexity" evidence="1">
    <location>
        <begin position="222"/>
        <end position="237"/>
    </location>
</feature>
<dbReference type="Proteomes" id="UP000477722">
    <property type="component" value="Unassembled WGS sequence"/>
</dbReference>
<dbReference type="EMBL" id="JAAKZZ010000203">
    <property type="protein sequence ID" value="NGO70507.1"/>
    <property type="molecule type" value="Genomic_DNA"/>
</dbReference>
<evidence type="ECO:0000256" key="1">
    <source>
        <dbReference type="SAM" id="MobiDB-lite"/>
    </source>
</evidence>
<dbReference type="RefSeq" id="WP_165300172.1">
    <property type="nucleotide sequence ID" value="NZ_JAAKZZ010000203.1"/>
</dbReference>
<comment type="caution">
    <text evidence="2">The sequence shown here is derived from an EMBL/GenBank/DDBJ whole genome shotgun (WGS) entry which is preliminary data.</text>
</comment>
<feature type="compositionally biased region" description="Acidic residues" evidence="1">
    <location>
        <begin position="188"/>
        <end position="199"/>
    </location>
</feature>